<sequence>MAAVENLSPEDKEFLAKCEEELKDRYTEKDEEFMKVFNSETSIPPIIKSWWVPQNSGRRNDRRNNRRHHPYERHNRDYDRRDQGDRRDYDRRDNYDRRGYNDNRSYNRGGGGLIAKKRSLPDNLQVEDSRSKNEEGKAVYISFLISNRNKL</sequence>
<name>A0ABD0TL45_LOXSC</name>
<organism evidence="2 3">
    <name type="scientific">Loxostege sticticalis</name>
    <name type="common">Beet webworm moth</name>
    <dbReference type="NCBI Taxonomy" id="481309"/>
    <lineage>
        <taxon>Eukaryota</taxon>
        <taxon>Metazoa</taxon>
        <taxon>Ecdysozoa</taxon>
        <taxon>Arthropoda</taxon>
        <taxon>Hexapoda</taxon>
        <taxon>Insecta</taxon>
        <taxon>Pterygota</taxon>
        <taxon>Neoptera</taxon>
        <taxon>Endopterygota</taxon>
        <taxon>Lepidoptera</taxon>
        <taxon>Glossata</taxon>
        <taxon>Ditrysia</taxon>
        <taxon>Pyraloidea</taxon>
        <taxon>Crambidae</taxon>
        <taxon>Pyraustinae</taxon>
        <taxon>Loxostege</taxon>
    </lineage>
</organism>
<dbReference type="Pfam" id="PF15320">
    <property type="entry name" value="RAM"/>
    <property type="match status" value="1"/>
</dbReference>
<protein>
    <submittedName>
        <fullName evidence="2">Uncharacterized protein</fullName>
    </submittedName>
</protein>
<dbReference type="AlphaFoldDB" id="A0ABD0TL45"/>
<proteinExistence type="predicted"/>
<gene>
    <name evidence="2" type="ORF">ABMA28_011911</name>
</gene>
<dbReference type="EMBL" id="JBEDNZ010000003">
    <property type="protein sequence ID" value="KAL0850000.1"/>
    <property type="molecule type" value="Genomic_DNA"/>
</dbReference>
<comment type="caution">
    <text evidence="2">The sequence shown here is derived from an EMBL/GenBank/DDBJ whole genome shotgun (WGS) entry which is preliminary data.</text>
</comment>
<reference evidence="2 3" key="1">
    <citation type="submission" date="2024-06" db="EMBL/GenBank/DDBJ databases">
        <title>A chromosome-level genome assembly of beet webworm, Loxostege sticticalis.</title>
        <authorList>
            <person name="Zhang Y."/>
        </authorList>
    </citation>
    <scope>NUCLEOTIDE SEQUENCE [LARGE SCALE GENOMIC DNA]</scope>
    <source>
        <strain evidence="2">AQ028</strain>
        <tissue evidence="2">Male pupae</tissue>
    </source>
</reference>
<accession>A0ABD0TL45</accession>
<feature type="region of interest" description="Disordered" evidence="1">
    <location>
        <begin position="48"/>
        <end position="119"/>
    </location>
</feature>
<dbReference type="InterPro" id="IPR028271">
    <property type="entry name" value="RAMAC"/>
</dbReference>
<dbReference type="Proteomes" id="UP001549921">
    <property type="component" value="Unassembled WGS sequence"/>
</dbReference>
<evidence type="ECO:0000256" key="1">
    <source>
        <dbReference type="SAM" id="MobiDB-lite"/>
    </source>
</evidence>
<evidence type="ECO:0000313" key="3">
    <source>
        <dbReference type="Proteomes" id="UP001549921"/>
    </source>
</evidence>
<evidence type="ECO:0000313" key="2">
    <source>
        <dbReference type="EMBL" id="KAL0850000.1"/>
    </source>
</evidence>
<feature type="compositionally biased region" description="Basic and acidic residues" evidence="1">
    <location>
        <begin position="72"/>
        <end position="101"/>
    </location>
</feature>